<dbReference type="InterPro" id="IPR050683">
    <property type="entry name" value="Bact_Polysacc_Export_ATP-bd"/>
</dbReference>
<dbReference type="InterPro" id="IPR027417">
    <property type="entry name" value="P-loop_NTPase"/>
</dbReference>
<reference evidence="6" key="2">
    <citation type="journal article" date="2022" name="Microbiol. Resour. Announc.">
        <title>Metagenome Sequencing to Explore Phylogenomics of Terrestrial Cyanobacteria.</title>
        <authorList>
            <person name="Ward R.D."/>
            <person name="Stajich J.E."/>
            <person name="Johansen J.R."/>
            <person name="Huntemann M."/>
            <person name="Clum A."/>
            <person name="Foster B."/>
            <person name="Foster B."/>
            <person name="Roux S."/>
            <person name="Palaniappan K."/>
            <person name="Varghese N."/>
            <person name="Mukherjee S."/>
            <person name="Reddy T.B.K."/>
            <person name="Daum C."/>
            <person name="Copeland A."/>
            <person name="Chen I.A."/>
            <person name="Ivanova N.N."/>
            <person name="Kyrpides N.C."/>
            <person name="Shapiro N."/>
            <person name="Eloe-Fadrosh E.A."/>
            <person name="Pietrasiak N."/>
        </authorList>
    </citation>
    <scope>NUCLEOTIDE SEQUENCE</scope>
    <source>
        <strain evidence="6">HA4357-MV3</strain>
    </source>
</reference>
<sequence length="435" mass="47876">MTYLIEEISHTQSQEDTEVVISVENVSKKFCRNLKKSLLYGVQDITTELFGVNRKSHSLRPKEFWALKDISFQLRRGEALALIGSNGAGKSTILRIISGLIKPDTGRVKVRGRIAPLIALGAGFNPILTGRENIYANMSILGLSTKEIEERLQDVIEFAEIADAIDAPVQTYSSGMAARLGFACAVHIEPDILLIDEVLAVGDIKFRMKCHRRLAKLRENGTAFILVSHNPPAILNVCTSAVYISKGRLISAGDIDTVVRKYEEDLCLAGTEKSTGYLVLPEKSESESTGIDITSVYFKDDQGNFVETPISGASASLCVECKAHRTVTNANLCVTITDIGGENGRILYLTAASDNNSLKVLPGKNELQMYMPFCCLNPGVYNAKVFIKEGAYSFDAVESFRFTVKANTITNQSLFYQPRQWKVTTSQNPECDSVF</sequence>
<evidence type="ECO:0000313" key="6">
    <source>
        <dbReference type="EMBL" id="MBW4435180.1"/>
    </source>
</evidence>
<feature type="domain" description="ABC transporter" evidence="5">
    <location>
        <begin position="47"/>
        <end position="271"/>
    </location>
</feature>
<evidence type="ECO:0000313" key="7">
    <source>
        <dbReference type="Proteomes" id="UP000813215"/>
    </source>
</evidence>
<evidence type="ECO:0000256" key="1">
    <source>
        <dbReference type="ARBA" id="ARBA00005417"/>
    </source>
</evidence>
<dbReference type="Pfam" id="PF00005">
    <property type="entry name" value="ABC_tran"/>
    <property type="match status" value="1"/>
</dbReference>
<evidence type="ECO:0000256" key="3">
    <source>
        <dbReference type="ARBA" id="ARBA00022741"/>
    </source>
</evidence>
<dbReference type="PANTHER" id="PTHR46743:SF2">
    <property type="entry name" value="TEICHOIC ACIDS EXPORT ATP-BINDING PROTEIN TAGH"/>
    <property type="match status" value="1"/>
</dbReference>
<dbReference type="PROSITE" id="PS50893">
    <property type="entry name" value="ABC_TRANSPORTER_2"/>
    <property type="match status" value="1"/>
</dbReference>
<dbReference type="GO" id="GO:0016887">
    <property type="term" value="F:ATP hydrolysis activity"/>
    <property type="evidence" value="ECO:0007669"/>
    <property type="project" value="InterPro"/>
</dbReference>
<proteinExistence type="inferred from homology"/>
<dbReference type="PROSITE" id="PS00211">
    <property type="entry name" value="ABC_TRANSPORTER_1"/>
    <property type="match status" value="1"/>
</dbReference>
<accession>A0A9E3LX18</accession>
<comment type="caution">
    <text evidence="6">The sequence shown here is derived from an EMBL/GenBank/DDBJ whole genome shotgun (WGS) entry which is preliminary data.</text>
</comment>
<dbReference type="AlphaFoldDB" id="A0A9E3LX18"/>
<dbReference type="SUPFAM" id="SSF52540">
    <property type="entry name" value="P-loop containing nucleoside triphosphate hydrolases"/>
    <property type="match status" value="1"/>
</dbReference>
<keyword evidence="2" id="KW-0813">Transport</keyword>
<gene>
    <name evidence="6" type="ORF">KME28_26575</name>
</gene>
<dbReference type="GO" id="GO:0005524">
    <property type="term" value="F:ATP binding"/>
    <property type="evidence" value="ECO:0007669"/>
    <property type="project" value="UniProtKB-KW"/>
</dbReference>
<evidence type="ECO:0000256" key="4">
    <source>
        <dbReference type="ARBA" id="ARBA00022840"/>
    </source>
</evidence>
<dbReference type="InterPro" id="IPR017871">
    <property type="entry name" value="ABC_transporter-like_CS"/>
</dbReference>
<dbReference type="GO" id="GO:0140359">
    <property type="term" value="F:ABC-type transporter activity"/>
    <property type="evidence" value="ECO:0007669"/>
    <property type="project" value="InterPro"/>
</dbReference>
<protein>
    <submittedName>
        <fullName evidence="6">ABC transporter ATP-binding protein</fullName>
    </submittedName>
</protein>
<evidence type="ECO:0000256" key="2">
    <source>
        <dbReference type="ARBA" id="ARBA00022448"/>
    </source>
</evidence>
<organism evidence="6 7">
    <name type="scientific">Pelatocladus maniniholoensis HA4357-MV3</name>
    <dbReference type="NCBI Taxonomy" id="1117104"/>
    <lineage>
        <taxon>Bacteria</taxon>
        <taxon>Bacillati</taxon>
        <taxon>Cyanobacteriota</taxon>
        <taxon>Cyanophyceae</taxon>
        <taxon>Nostocales</taxon>
        <taxon>Nostocaceae</taxon>
        <taxon>Pelatocladus</taxon>
    </lineage>
</organism>
<keyword evidence="4 6" id="KW-0067">ATP-binding</keyword>
<dbReference type="EMBL" id="JAHHHW010000154">
    <property type="protein sequence ID" value="MBW4435180.1"/>
    <property type="molecule type" value="Genomic_DNA"/>
</dbReference>
<dbReference type="Proteomes" id="UP000813215">
    <property type="component" value="Unassembled WGS sequence"/>
</dbReference>
<dbReference type="SMART" id="SM00382">
    <property type="entry name" value="AAA"/>
    <property type="match status" value="1"/>
</dbReference>
<name>A0A9E3LX18_9NOST</name>
<evidence type="ECO:0000259" key="5">
    <source>
        <dbReference type="PROSITE" id="PS50893"/>
    </source>
</evidence>
<dbReference type="InterPro" id="IPR003439">
    <property type="entry name" value="ABC_transporter-like_ATP-bd"/>
</dbReference>
<dbReference type="PANTHER" id="PTHR46743">
    <property type="entry name" value="TEICHOIC ACIDS EXPORT ATP-BINDING PROTEIN TAGH"/>
    <property type="match status" value="1"/>
</dbReference>
<dbReference type="InterPro" id="IPR029439">
    <property type="entry name" value="Wzt_C"/>
</dbReference>
<dbReference type="GO" id="GO:0016020">
    <property type="term" value="C:membrane"/>
    <property type="evidence" value="ECO:0007669"/>
    <property type="project" value="InterPro"/>
</dbReference>
<comment type="similarity">
    <text evidence="1">Belongs to the ABC transporter superfamily.</text>
</comment>
<dbReference type="Pfam" id="PF14524">
    <property type="entry name" value="Wzt_C"/>
    <property type="match status" value="1"/>
</dbReference>
<dbReference type="InterPro" id="IPR003593">
    <property type="entry name" value="AAA+_ATPase"/>
</dbReference>
<dbReference type="CDD" id="cd10147">
    <property type="entry name" value="Wzt_C-like"/>
    <property type="match status" value="1"/>
</dbReference>
<reference evidence="6" key="1">
    <citation type="submission" date="2021-05" db="EMBL/GenBank/DDBJ databases">
        <authorList>
            <person name="Pietrasiak N."/>
            <person name="Ward R."/>
            <person name="Stajich J.E."/>
            <person name="Kurbessoian T."/>
        </authorList>
    </citation>
    <scope>NUCLEOTIDE SEQUENCE</scope>
    <source>
        <strain evidence="6">HA4357-MV3</strain>
    </source>
</reference>
<dbReference type="InterPro" id="IPR015860">
    <property type="entry name" value="ABC_transpr_TagH-like"/>
</dbReference>
<dbReference type="Gene3D" id="2.70.50.60">
    <property type="entry name" value="abc- transporter (atp binding component) like domain"/>
    <property type="match status" value="1"/>
</dbReference>
<keyword evidence="3" id="KW-0547">Nucleotide-binding</keyword>
<dbReference type="Gene3D" id="3.40.50.300">
    <property type="entry name" value="P-loop containing nucleotide triphosphate hydrolases"/>
    <property type="match status" value="1"/>
</dbReference>
<dbReference type="CDD" id="cd03220">
    <property type="entry name" value="ABC_KpsT_Wzt"/>
    <property type="match status" value="1"/>
</dbReference>